<dbReference type="STRING" id="693661.Arcve_1359"/>
<dbReference type="InterPro" id="IPR006633">
    <property type="entry name" value="Carb-bd_sugar_hydrolysis-dom"/>
</dbReference>
<dbReference type="InterPro" id="IPR022409">
    <property type="entry name" value="PKD/Chitinase_dom"/>
</dbReference>
<dbReference type="Pfam" id="PF17957">
    <property type="entry name" value="Big_7"/>
    <property type="match status" value="1"/>
</dbReference>
<feature type="region of interest" description="Disordered" evidence="2">
    <location>
        <begin position="2465"/>
        <end position="2494"/>
    </location>
</feature>
<dbReference type="Pfam" id="PF05048">
    <property type="entry name" value="NosD"/>
    <property type="match status" value="1"/>
</dbReference>
<dbReference type="OrthoDB" id="50314at2157"/>
<dbReference type="Gene3D" id="2.160.20.10">
    <property type="entry name" value="Single-stranded right-handed beta-helix, Pectin lyase-like"/>
    <property type="match status" value="7"/>
</dbReference>
<evidence type="ECO:0000259" key="3">
    <source>
        <dbReference type="PROSITE" id="PS50093"/>
    </source>
</evidence>
<dbReference type="PANTHER" id="PTHR22990:SF15">
    <property type="entry name" value="F-BOX ONLY PROTEIN 10"/>
    <property type="match status" value="1"/>
</dbReference>
<name>F2KNG1_ARCVS</name>
<dbReference type="PANTHER" id="PTHR22990">
    <property type="entry name" value="F-BOX ONLY PROTEIN"/>
    <property type="match status" value="1"/>
</dbReference>
<keyword evidence="5" id="KW-1185">Reference proteome</keyword>
<dbReference type="InterPro" id="IPR000601">
    <property type="entry name" value="PKD_dom"/>
</dbReference>
<gene>
    <name evidence="4" type="ordered locus">Arcve_1359</name>
</gene>
<dbReference type="eggNOG" id="arCOG02552">
    <property type="taxonomic scope" value="Archaea"/>
</dbReference>
<dbReference type="SMART" id="SM00722">
    <property type="entry name" value="CASH"/>
    <property type="match status" value="6"/>
</dbReference>
<dbReference type="KEGG" id="ave:Arcve_1359"/>
<dbReference type="SUPFAM" id="SSF51126">
    <property type="entry name" value="Pectin lyase-like"/>
    <property type="match status" value="7"/>
</dbReference>
<dbReference type="Gene3D" id="2.60.40.10">
    <property type="entry name" value="Immunoglobulins"/>
    <property type="match status" value="3"/>
</dbReference>
<dbReference type="eggNOG" id="arCOG03439">
    <property type="taxonomic scope" value="Archaea"/>
</dbReference>
<dbReference type="InterPro" id="IPR011050">
    <property type="entry name" value="Pectin_lyase_fold/virulence"/>
</dbReference>
<sequence length="2522" mass="268119">MRLWIFVIITLSLALVGSSISAEAATIYVNTSGWWYAGGTFNNSTTPIQSALNNASAGDLIMIVEITDYAEQLTFVNNSITLDLNGSTLNGTDLAGSGITINGITINDKSGIVVKNGSIIGFSNAISLSSVSNSKFSHLTITNPASNGINIAGSITNVTIDNSTISGGSYGIYDSGKQIDGLFINDTTISSASTNGIHLDDYNPIKNIVLDNVTVSNIGSAGSTTNHGVFIDMGSTTNSQNVTILNSNFSSNFGAGVYLYNIRGTVRLENNTAENNNNYGMYIKGYSSSNPTLTFKNNTVENNANGVYLEALTVSGSIVFSPSDNSVGDNGGTQIDLRSLSGGSITVRDLSFDNTVRSYSYGIYAMSVSNLYLYNLTISNPSSDAIYLSSVSNSKFSHLTITNPASNGINIAGSITNVTIDNSTISGGSYGIYDSGKQIDGLFINDTTISSASTNGIHLDDYNPIKNIVLDNVTVSNIGSAGSTTNHGVFIDMGSTTNSQNVTILNSNFSSNFGAGVYLYNIRGTVRLENNTAENNNNYGMYIKGYSSSNPTLTFKNNTVENNANGVYLEALTVSGSIVFSPSDNSVGDNGGTQIDLRSLSGGSITVRDLSFDNTVRSYSYGIYAMSVSNLYLYNLTISNPSSDAIYLSSVSNSKFSHLTITNPASNGINIAGSITNVTIDNSTISGGSYGIYDSGKQIDGLFINDTTISSASTNGIHLDDYNPIKNIVLDNVTVSNIGSAGSTTNHGVFIDMGSTTNSQDVTILNSNFSSNFGAGVYLYNIRGTVRLENNTAENNNNYGMYIKGYSSSNPTLTFKNNTVENNANGVYLEALTVSGSIVFSPSDNSVGDNGGTQIDLRSLSGGSITVRDLSFDNTVRSYSYGIYAMSVSNLYLYNLTISNPSSDAIYLSSVSNSKFSHLTITNPASNGINIAGSITNVTIDNSTISGGSYGIYDSGKQIDGLFINDTTISSASTNGIHLDDYNPIKNIVLDNVTVSNIGSAGSTTNHGVFIDMGSTTNSQNVTILNSNFSSNFGAGVYLYNIRGTVRLENNTAENNNNYGMYIKGYSSSNPTLTFKNNTVENNANGVYLEALTVSGSIVISPSDNSVGDNGGTQIDLRSLSGGSITVRDLSFDNTVRSYSYGIYAMSVSNLYLYNLTISNPSSDAIYLSSVSNSKFSHLTITNPASNGINIAGSITNVTIDNSTISGGSYGIYDSGKQIDGLFINDTTISSASTNGIHLDDYNPIKNIVLDNVTVSNIGSAGSTTNHGVFIDMGSTTNSQNVTILNSNFSSNFGAGVYLYNIRGTVRLENNTAENNNNYGMYIKGYSSSNPTLTFKNNTVENNANGVYLEALTVSGSIVFSPSDNSVGDNGGTQIDLRSLSGGSITVRDLSFDNTVRSYSYGIYAMSVSNLYLYNLTISNPSSDAIYLSSVSNSKFSHLTITNPASNGINIAGSITNVTIDNSTISGGSYGIYDSGKQIDGLFINDTTISSASTNGIHLDDYNPIKNIVLDNVTVSNIGSAGSTTNHGVFIDMGSTTNSQNVTILNSNFSSNFGAGVYLYNIRGTVRLENNTAENNNNYGMYIKGYSSSNPTLTFKNNTVENNFNGGIYLQSISNAEISGNIISNNGAGRNTYGLYLSSSNNNLIYNNIFNNTNNFYITGTTNSWNTTKTPGSNIIGGNYLGGNYWAKPDGTGFSQTCSSDADGDGICDSPYVLDASNIDYLPLTYDHFPPSVVIISPQNTTYATSTVTINVSATDPSGVSTVIAQIDGTTNITLTYTNGYYVGTTPTLSDGPHYVRIYANDTLGYTNSTETVTFAIDTTPPVIYYTSPTEPDHANVSRNWVYVNVSVSDGVSAVDTCILEFNSTNYTMTFVNTSSDNKTGYCWINLTGLNEGGYSYRVYVNDTAGNLNQTPLRHITLDTTPPVIILSQPVNNSNIDSTTVTFNFTAYDNIDTLIDYTLYIDGVANTTGNATTTLTTVTVTGLTEGTHTWNVAVTDDAGNSNASQTWTFAVDITPPAITFISPTPTNNSIVNTSVTIAVNVTDAISNVSTALINVNGVNYTMSKLGSGKAVDFNYTITSEGTHTYRVYANDSLNHWNSTGTRVVTVDKTPPQITVISYPPSVYRNTKANLTVVIADAHPNKYAVYRNGTFVDSGSYQNGTAFNISINTTSLGYWNYTIKANDTAGNENSSSVIVEVRNNPPVASFTASKTSARTGEAITFNASSSYDSDGSIVSYAWDFGDGSTASGVVVKHSYSSAGTYTVELTVTDSDGATDNATVQITVTSPRRGAGGAGGGGGGATFIPPPFEAPPEIKHVEARYVPAQEEVSFKPSSKIVETADVVEVVIKPKETATVTFAISKVRSLPDEVPEPRYHTYNIFEIGIARYGTAMKIDAEGRIKFRVAKSWLEEKGYAKEQVSLMKYTGDKWIEIPSEITGEDNDYVYYESRLSSFSLFAIVAKPPVVTPETTPSPLPTVSSMGEIPKETQPATSTMITPEKRTPGFDLLAAVAAMTILAILVGRSRS</sequence>
<dbReference type="InterPro" id="IPR039448">
    <property type="entry name" value="Beta_helix"/>
</dbReference>
<dbReference type="PROSITE" id="PS50093">
    <property type="entry name" value="PKD"/>
    <property type="match status" value="1"/>
</dbReference>
<dbReference type="InterPro" id="IPR051550">
    <property type="entry name" value="SCF-Subunits/Alg-Epimerases"/>
</dbReference>
<feature type="compositionally biased region" description="Low complexity" evidence="2">
    <location>
        <begin position="2465"/>
        <end position="2476"/>
    </location>
</feature>
<dbReference type="InterPro" id="IPR007742">
    <property type="entry name" value="NosD_dom"/>
</dbReference>
<evidence type="ECO:0000256" key="2">
    <source>
        <dbReference type="SAM" id="MobiDB-lite"/>
    </source>
</evidence>
<dbReference type="HOGENOM" id="CLU_228374_0_0_2"/>
<reference evidence="4 5" key="1">
    <citation type="submission" date="2011-03" db="EMBL/GenBank/DDBJ databases">
        <title>The complete genome of Archaeoglobus veneficus SNP6.</title>
        <authorList>
            <consortium name="US DOE Joint Genome Institute (JGI-PGF)"/>
            <person name="Lucas S."/>
            <person name="Copeland A."/>
            <person name="Lapidus A."/>
            <person name="Bruce D."/>
            <person name="Goodwin L."/>
            <person name="Pitluck S."/>
            <person name="Kyrpides N."/>
            <person name="Mavromatis K."/>
            <person name="Pagani I."/>
            <person name="Ivanova N."/>
            <person name="Mikhailova N."/>
            <person name="Lu M."/>
            <person name="Detter J.C."/>
            <person name="Tapia R."/>
            <person name="Han C."/>
            <person name="Land M."/>
            <person name="Hauser L."/>
            <person name="Markowitz V."/>
            <person name="Cheng J.-F."/>
            <person name="Hugenholtz P."/>
            <person name="Woyke T."/>
            <person name="Wu D."/>
            <person name="Spring S."/>
            <person name="Brambilla E."/>
            <person name="Klenk H.-P."/>
            <person name="Eisen J.A."/>
        </authorList>
    </citation>
    <scope>NUCLEOTIDE SEQUENCE [LARGE SCALE GENOMIC DNA]</scope>
    <source>
        <strain>SNP6</strain>
    </source>
</reference>
<dbReference type="InterPro" id="IPR026453">
    <property type="entry name" value="PGF_pre_PGF"/>
</dbReference>
<dbReference type="RefSeq" id="WP_013684024.1">
    <property type="nucleotide sequence ID" value="NC_015320.1"/>
</dbReference>
<dbReference type="SMART" id="SM00710">
    <property type="entry name" value="PbH1"/>
    <property type="match status" value="55"/>
</dbReference>
<dbReference type="Pfam" id="PF13229">
    <property type="entry name" value="Beta_helix"/>
    <property type="match status" value="5"/>
</dbReference>
<dbReference type="CDD" id="cd00146">
    <property type="entry name" value="PKD"/>
    <property type="match status" value="1"/>
</dbReference>
<dbReference type="Pfam" id="PF18911">
    <property type="entry name" value="PKD_4"/>
    <property type="match status" value="1"/>
</dbReference>
<protein>
    <submittedName>
        <fullName evidence="4">Parallel beta-helix repeat protein</fullName>
    </submittedName>
</protein>
<accession>F2KNG1</accession>
<dbReference type="EMBL" id="CP002588">
    <property type="protein sequence ID" value="AEA47363.1"/>
    <property type="molecule type" value="Genomic_DNA"/>
</dbReference>
<dbReference type="InterPro" id="IPR013783">
    <property type="entry name" value="Ig-like_fold"/>
</dbReference>
<dbReference type="eggNOG" id="arCOG02499">
    <property type="taxonomic scope" value="Archaea"/>
</dbReference>
<dbReference type="NCBIfam" id="TIGR04213">
    <property type="entry name" value="PGF_pre_PGF"/>
    <property type="match status" value="1"/>
</dbReference>
<dbReference type="Proteomes" id="UP000008136">
    <property type="component" value="Chromosome"/>
</dbReference>
<dbReference type="SMART" id="SM00089">
    <property type="entry name" value="PKD"/>
    <property type="match status" value="2"/>
</dbReference>
<dbReference type="GeneID" id="10394481"/>
<keyword evidence="1" id="KW-0677">Repeat</keyword>
<dbReference type="eggNOG" id="arCOG07581">
    <property type="taxonomic scope" value="Archaea"/>
</dbReference>
<evidence type="ECO:0000313" key="4">
    <source>
        <dbReference type="EMBL" id="AEA47363.1"/>
    </source>
</evidence>
<feature type="domain" description="PKD" evidence="3">
    <location>
        <begin position="2201"/>
        <end position="2289"/>
    </location>
</feature>
<dbReference type="SUPFAM" id="SSF49299">
    <property type="entry name" value="PKD domain"/>
    <property type="match status" value="1"/>
</dbReference>
<evidence type="ECO:0000256" key="1">
    <source>
        <dbReference type="ARBA" id="ARBA00022737"/>
    </source>
</evidence>
<evidence type="ECO:0000313" key="5">
    <source>
        <dbReference type="Proteomes" id="UP000008136"/>
    </source>
</evidence>
<dbReference type="InterPro" id="IPR012334">
    <property type="entry name" value="Pectin_lyas_fold"/>
</dbReference>
<dbReference type="eggNOG" id="arCOG03504">
    <property type="taxonomic scope" value="Archaea"/>
</dbReference>
<organism evidence="4 5">
    <name type="scientific">Archaeoglobus veneficus (strain DSM 11195 / SNP6)</name>
    <dbReference type="NCBI Taxonomy" id="693661"/>
    <lineage>
        <taxon>Archaea</taxon>
        <taxon>Methanobacteriati</taxon>
        <taxon>Methanobacteriota</taxon>
        <taxon>Archaeoglobi</taxon>
        <taxon>Archaeoglobales</taxon>
        <taxon>Archaeoglobaceae</taxon>
        <taxon>Archaeoglobus</taxon>
    </lineage>
</organism>
<dbReference type="InterPro" id="IPR006626">
    <property type="entry name" value="PbH1"/>
</dbReference>
<proteinExistence type="predicted"/>
<dbReference type="InterPro" id="IPR035986">
    <property type="entry name" value="PKD_dom_sf"/>
</dbReference>